<dbReference type="Proteomes" id="UP000245380">
    <property type="component" value="Unassembled WGS sequence"/>
</dbReference>
<dbReference type="NCBIfam" id="TIGR00350">
    <property type="entry name" value="lytR_cpsA_psr"/>
    <property type="match status" value="1"/>
</dbReference>
<dbReference type="Pfam" id="PF03816">
    <property type="entry name" value="LytR_cpsA_psr"/>
    <property type="match status" value="1"/>
</dbReference>
<keyword evidence="5" id="KW-1185">Reference proteome</keyword>
<evidence type="ECO:0000256" key="1">
    <source>
        <dbReference type="ARBA" id="ARBA00006068"/>
    </source>
</evidence>
<dbReference type="PANTHER" id="PTHR33392:SF6">
    <property type="entry name" value="POLYISOPRENYL-TEICHOIC ACID--PEPTIDOGLYCAN TEICHOIC ACID TRANSFERASE TAGU"/>
    <property type="match status" value="1"/>
</dbReference>
<evidence type="ECO:0000313" key="5">
    <source>
        <dbReference type="Proteomes" id="UP000245380"/>
    </source>
</evidence>
<dbReference type="Gene3D" id="3.40.630.190">
    <property type="entry name" value="LCP protein"/>
    <property type="match status" value="1"/>
</dbReference>
<dbReference type="EMBL" id="MPDK01000015">
    <property type="protein sequence ID" value="PWI57297.1"/>
    <property type="molecule type" value="Genomic_DNA"/>
</dbReference>
<dbReference type="AlphaFoldDB" id="A0A2U3D7P1"/>
<keyword evidence="2" id="KW-1133">Transmembrane helix</keyword>
<feature type="transmembrane region" description="Helical" evidence="2">
    <location>
        <begin position="7"/>
        <end position="28"/>
    </location>
</feature>
<evidence type="ECO:0000259" key="3">
    <source>
        <dbReference type="Pfam" id="PF03816"/>
    </source>
</evidence>
<evidence type="ECO:0000256" key="2">
    <source>
        <dbReference type="SAM" id="Phobius"/>
    </source>
</evidence>
<reference evidence="4 5" key="1">
    <citation type="submission" date="2016-11" db="EMBL/GenBank/DDBJ databases">
        <title>Comparative genomics of Acidibacillus ferroxidans species.</title>
        <authorList>
            <person name="Oliveira G."/>
            <person name="Nunes G."/>
            <person name="Oliveira R."/>
            <person name="Araujo F."/>
            <person name="Salim A."/>
            <person name="Scholte L."/>
            <person name="Morais D."/>
            <person name="Nancucheo I."/>
            <person name="Johnson D.B."/>
            <person name="Grail B."/>
            <person name="Bittencourt J."/>
            <person name="Valadares R."/>
        </authorList>
    </citation>
    <scope>NUCLEOTIDE SEQUENCE [LARGE SCALE GENOMIC DNA]</scope>
    <source>
        <strain evidence="4 5">Y002</strain>
    </source>
</reference>
<name>A0A2U3D7P1_SULT2</name>
<dbReference type="PANTHER" id="PTHR33392">
    <property type="entry name" value="POLYISOPRENYL-TEICHOIC ACID--PEPTIDOGLYCAN TEICHOIC ACID TRANSFERASE TAGU"/>
    <property type="match status" value="1"/>
</dbReference>
<dbReference type="InterPro" id="IPR050922">
    <property type="entry name" value="LytR/CpsA/Psr_CW_biosynth"/>
</dbReference>
<proteinExistence type="inferred from homology"/>
<accession>A0A2U3D7P1</accession>
<sequence>MHGRNGVWAIFVVFVVAIGGILVSARVYNPAVHVQFTGRSGNTVTTQRQLQGFVKTVPPDPEQLLENRLRQALEDLAQGNQVRDPSTVLLIGTDSRHGEAARSDAMLLTRIHFAQKRALVVSLPRDTRVYIPRYGYTKINHALAFGDLPLLKHTVERVFGVPIDHAVVVDFAGFIELIDVLGGVQVHLEKALDYDDATDGTHIHLRPGQQRLDGKEALDYVRFRHDAFADTGRMQRQRNLLHAIASTPIPIERWWALGMALPRLSRHIRSDLSEFALLSEVAKIALTSKWTVTTEGLRGKNKVDPTDGLWYFYLDDDGLKQWRREWMAFDTAVVPSKENAKASEQSSRER</sequence>
<comment type="similarity">
    <text evidence="1">Belongs to the LytR/CpsA/Psr (LCP) family.</text>
</comment>
<keyword evidence="2" id="KW-0472">Membrane</keyword>
<protein>
    <recommendedName>
        <fullName evidence="3">Cell envelope-related transcriptional attenuator domain-containing protein</fullName>
    </recommendedName>
</protein>
<organism evidence="4 5">
    <name type="scientific">Sulfoacidibacillus thermotolerans</name>
    <name type="common">Acidibacillus sulfuroxidans</name>
    <dbReference type="NCBI Taxonomy" id="1765684"/>
    <lineage>
        <taxon>Bacteria</taxon>
        <taxon>Bacillati</taxon>
        <taxon>Bacillota</taxon>
        <taxon>Bacilli</taxon>
        <taxon>Bacillales</taxon>
        <taxon>Alicyclobacillaceae</taxon>
        <taxon>Sulfoacidibacillus</taxon>
    </lineage>
</organism>
<gene>
    <name evidence="4" type="ORF">BM613_09375</name>
</gene>
<keyword evidence="2" id="KW-0812">Transmembrane</keyword>
<dbReference type="InterPro" id="IPR004474">
    <property type="entry name" value="LytR_CpsA_psr"/>
</dbReference>
<feature type="domain" description="Cell envelope-related transcriptional attenuator" evidence="3">
    <location>
        <begin position="102"/>
        <end position="246"/>
    </location>
</feature>
<comment type="caution">
    <text evidence="4">The sequence shown here is derived from an EMBL/GenBank/DDBJ whole genome shotgun (WGS) entry which is preliminary data.</text>
</comment>
<evidence type="ECO:0000313" key="4">
    <source>
        <dbReference type="EMBL" id="PWI57297.1"/>
    </source>
</evidence>